<comment type="caution">
    <text evidence="1">The sequence shown here is derived from an EMBL/GenBank/DDBJ whole genome shotgun (WGS) entry which is preliminary data.</text>
</comment>
<proteinExistence type="predicted"/>
<evidence type="ECO:0000313" key="1">
    <source>
        <dbReference type="EMBL" id="EGY29063.1"/>
    </source>
</evidence>
<accession>G2GYW8</accession>
<dbReference type="Pfam" id="PF03519">
    <property type="entry name" value="Invas_SpaK"/>
    <property type="match status" value="1"/>
</dbReference>
<dbReference type="PRINTS" id="PR01305">
    <property type="entry name" value="SSPAKPROTEIN"/>
</dbReference>
<protein>
    <submittedName>
        <fullName evidence="1">InvB</fullName>
    </submittedName>
</protein>
<dbReference type="AlphaFoldDB" id="G2GYW8"/>
<dbReference type="InterPro" id="IPR003065">
    <property type="entry name" value="Invas_SpaK"/>
</dbReference>
<dbReference type="CDD" id="cd17035">
    <property type="entry name" value="T3SC_IB_Spa15-like"/>
    <property type="match status" value="1"/>
</dbReference>
<dbReference type="RefSeq" id="WP_006706657.1">
    <property type="nucleotide sequence ID" value="NZ_AGCA01000249.1"/>
</dbReference>
<name>G2GYW8_9ENTR</name>
<sequence>MENVDIAELVRGALEKQGCDPNLLDNFDGHSTITLDFKDSPSILVSRDEDEQIWVWARIENVYESAYQQSLEKLSLQQQQGCDFTPSRQVQFYFHDNILEIKAHVREKYLENAEKFAQVLDGFFTILGEFNKVIRQ</sequence>
<dbReference type="OrthoDB" id="8588812at2"/>
<dbReference type="EMBL" id="AGCA01000249">
    <property type="protein sequence ID" value="EGY29063.1"/>
    <property type="molecule type" value="Genomic_DNA"/>
</dbReference>
<dbReference type="Gene3D" id="3.30.1460.10">
    <property type="match status" value="1"/>
</dbReference>
<dbReference type="SUPFAM" id="SSF69635">
    <property type="entry name" value="Type III secretory system chaperone-like"/>
    <property type="match status" value="1"/>
</dbReference>
<reference evidence="1 2" key="1">
    <citation type="journal article" date="2012" name="Genome Res.">
        <title>Genomic basis of endosymbiont-conferred protection against an insect parasitoid.</title>
        <authorList>
            <person name="Hansen A.K."/>
            <person name="Vorburger C."/>
            <person name="Moran N.A."/>
        </authorList>
    </citation>
    <scope>NUCLEOTIDE SEQUENCE [LARGE SCALE GENOMIC DNA]</scope>
    <source>
        <strain evidence="2">R5.15</strain>
    </source>
</reference>
<keyword evidence="2" id="KW-1185">Reference proteome</keyword>
<organism evidence="1 2">
    <name type="scientific">Candidatus Regiella insecticola 5.15</name>
    <dbReference type="NCBI Taxonomy" id="1005043"/>
    <lineage>
        <taxon>Bacteria</taxon>
        <taxon>Pseudomonadati</taxon>
        <taxon>Pseudomonadota</taxon>
        <taxon>Gammaproteobacteria</taxon>
        <taxon>Enterobacterales</taxon>
        <taxon>Enterobacteriaceae</taxon>
        <taxon>aphid secondary symbionts</taxon>
        <taxon>Candidatus Regiella</taxon>
    </lineage>
</organism>
<gene>
    <name evidence="1" type="ORF">Rin_00009780</name>
</gene>
<evidence type="ECO:0000313" key="2">
    <source>
        <dbReference type="Proteomes" id="UP000004116"/>
    </source>
</evidence>
<dbReference type="Proteomes" id="UP000004116">
    <property type="component" value="Unassembled WGS sequence"/>
</dbReference>